<protein>
    <submittedName>
        <fullName evidence="6">Bacterial regulatory protein, LysR</fullName>
    </submittedName>
</protein>
<evidence type="ECO:0000313" key="7">
    <source>
        <dbReference type="Proteomes" id="UP000018211"/>
    </source>
</evidence>
<feature type="domain" description="HTH lysR-type" evidence="5">
    <location>
        <begin position="5"/>
        <end position="62"/>
    </location>
</feature>
<dbReference type="Gene3D" id="3.40.190.10">
    <property type="entry name" value="Periplasmic binding protein-like II"/>
    <property type="match status" value="2"/>
</dbReference>
<dbReference type="InterPro" id="IPR036388">
    <property type="entry name" value="WH-like_DNA-bd_sf"/>
</dbReference>
<dbReference type="Gene3D" id="1.10.10.10">
    <property type="entry name" value="Winged helix-like DNA-binding domain superfamily/Winged helix DNA-binding domain"/>
    <property type="match status" value="1"/>
</dbReference>
<comment type="caution">
    <text evidence="6">The sequence shown here is derived from an EMBL/GenBank/DDBJ whole genome shotgun (WGS) entry which is preliminary data.</text>
</comment>
<dbReference type="Pfam" id="PF00126">
    <property type="entry name" value="HTH_1"/>
    <property type="match status" value="1"/>
</dbReference>
<evidence type="ECO:0000259" key="5">
    <source>
        <dbReference type="PROSITE" id="PS50931"/>
    </source>
</evidence>
<gene>
    <name evidence="6" type="ORF">VIBNISOn1_280015</name>
</gene>
<dbReference type="RefSeq" id="WP_022612116.1">
    <property type="nucleotide sequence ID" value="NZ_LK391965.1"/>
</dbReference>
<name>A0AAV2VRB5_9VIBR</name>
<dbReference type="PANTHER" id="PTHR30537:SF74">
    <property type="entry name" value="HTH-TYPE TRANSCRIPTIONAL REGULATOR TRPI"/>
    <property type="match status" value="1"/>
</dbReference>
<dbReference type="AlphaFoldDB" id="A0AAV2VRB5"/>
<dbReference type="SUPFAM" id="SSF46785">
    <property type="entry name" value="Winged helix' DNA-binding domain"/>
    <property type="match status" value="1"/>
</dbReference>
<dbReference type="SUPFAM" id="SSF53850">
    <property type="entry name" value="Periplasmic binding protein-like II"/>
    <property type="match status" value="1"/>
</dbReference>
<dbReference type="Proteomes" id="UP000018211">
    <property type="component" value="Unassembled WGS sequence"/>
</dbReference>
<evidence type="ECO:0000313" key="6">
    <source>
        <dbReference type="EMBL" id="CCO47246.1"/>
    </source>
</evidence>
<reference evidence="6 7" key="1">
    <citation type="journal article" date="2013" name="ISME J.">
        <title>Comparative genomics of pathogenic lineages of Vibrio nigripulchritudo identifies virulence-associated traits.</title>
        <authorList>
            <person name="Goudenege D."/>
            <person name="Labreuche Y."/>
            <person name="Krin E."/>
            <person name="Ansquer D."/>
            <person name="Mangenot S."/>
            <person name="Calteau A."/>
            <person name="Medigue C."/>
            <person name="Mazel D."/>
            <person name="Polz M.F."/>
            <person name="Le Roux F."/>
        </authorList>
    </citation>
    <scope>NUCLEOTIDE SEQUENCE [LARGE SCALE GENOMIC DNA]</scope>
    <source>
        <strain evidence="6 7">SOn1</strain>
    </source>
</reference>
<keyword evidence="4" id="KW-0804">Transcription</keyword>
<evidence type="ECO:0000256" key="2">
    <source>
        <dbReference type="ARBA" id="ARBA00023015"/>
    </source>
</evidence>
<sequence length="322" mass="36622">MSRHLNMNAVMYFEAVARHSRVNLAAEELQVSPSAVSQQIKTLEEQMGVMLFRRVKKRLILTEQGERFYHAASGSIRMIKDAQIRLTNQREYQRLMIRVSASFGVRWLSKRLSHYVQSNPDMDLHIDATSELTDFDKEKVDLEIRYGLAPPPTLYSQSLITDRVLPMCSPEFAQKNQGESPSELLASSSLIHTVKAEVTWRHWLQAKKIADVDDLHGLRFDRSSMSLQAAKDGLGVVLETATLAMEELKSRTLVPLFPDLGTLDFETYWLICPARYLNHTSVKRFVQWIESEANQHESEKQSILTTLGVTGSAPFQPEVISS</sequence>
<accession>A0AAV2VRB5</accession>
<dbReference type="FunFam" id="1.10.10.10:FF:000001">
    <property type="entry name" value="LysR family transcriptional regulator"/>
    <property type="match status" value="1"/>
</dbReference>
<dbReference type="GO" id="GO:0043565">
    <property type="term" value="F:sequence-specific DNA binding"/>
    <property type="evidence" value="ECO:0007669"/>
    <property type="project" value="TreeGrafter"/>
</dbReference>
<evidence type="ECO:0000256" key="1">
    <source>
        <dbReference type="ARBA" id="ARBA00009437"/>
    </source>
</evidence>
<dbReference type="GO" id="GO:0006351">
    <property type="term" value="P:DNA-templated transcription"/>
    <property type="evidence" value="ECO:0007669"/>
    <property type="project" value="TreeGrafter"/>
</dbReference>
<dbReference type="PANTHER" id="PTHR30537">
    <property type="entry name" value="HTH-TYPE TRANSCRIPTIONAL REGULATOR"/>
    <property type="match status" value="1"/>
</dbReference>
<organism evidence="6 7">
    <name type="scientific">Vibrio nigripulchritudo SOn1</name>
    <dbReference type="NCBI Taxonomy" id="1238450"/>
    <lineage>
        <taxon>Bacteria</taxon>
        <taxon>Pseudomonadati</taxon>
        <taxon>Pseudomonadota</taxon>
        <taxon>Gammaproteobacteria</taxon>
        <taxon>Vibrionales</taxon>
        <taxon>Vibrionaceae</taxon>
        <taxon>Vibrio</taxon>
    </lineage>
</organism>
<keyword evidence="2" id="KW-0805">Transcription regulation</keyword>
<dbReference type="EMBL" id="CAOF01000118">
    <property type="protein sequence ID" value="CCO47246.1"/>
    <property type="molecule type" value="Genomic_DNA"/>
</dbReference>
<dbReference type="PROSITE" id="PS50931">
    <property type="entry name" value="HTH_LYSR"/>
    <property type="match status" value="1"/>
</dbReference>
<dbReference type="InterPro" id="IPR005119">
    <property type="entry name" value="LysR_subst-bd"/>
</dbReference>
<keyword evidence="3" id="KW-0238">DNA-binding</keyword>
<dbReference type="PRINTS" id="PR00039">
    <property type="entry name" value="HTHLYSR"/>
</dbReference>
<dbReference type="Pfam" id="PF03466">
    <property type="entry name" value="LysR_substrate"/>
    <property type="match status" value="1"/>
</dbReference>
<dbReference type="CDD" id="cd08432">
    <property type="entry name" value="PBP2_GcdR_TrpI_HvrB_AmpR_like"/>
    <property type="match status" value="1"/>
</dbReference>
<comment type="similarity">
    <text evidence="1">Belongs to the LysR transcriptional regulatory family.</text>
</comment>
<dbReference type="InterPro" id="IPR036390">
    <property type="entry name" value="WH_DNA-bd_sf"/>
</dbReference>
<evidence type="ECO:0000256" key="3">
    <source>
        <dbReference type="ARBA" id="ARBA00023125"/>
    </source>
</evidence>
<dbReference type="InterPro" id="IPR000847">
    <property type="entry name" value="LysR_HTH_N"/>
</dbReference>
<evidence type="ECO:0000256" key="4">
    <source>
        <dbReference type="ARBA" id="ARBA00023163"/>
    </source>
</evidence>
<dbReference type="GO" id="GO:0003700">
    <property type="term" value="F:DNA-binding transcription factor activity"/>
    <property type="evidence" value="ECO:0007669"/>
    <property type="project" value="InterPro"/>
</dbReference>
<dbReference type="InterPro" id="IPR058163">
    <property type="entry name" value="LysR-type_TF_proteobact-type"/>
</dbReference>
<proteinExistence type="inferred from homology"/>